<dbReference type="AlphaFoldDB" id="A0A8H8DA89"/>
<name>A0A8H8DA89_9ASCO</name>
<dbReference type="EMBL" id="JAEOAQ010000006">
    <property type="protein sequence ID" value="KAG5417952.1"/>
    <property type="molecule type" value="Genomic_DNA"/>
</dbReference>
<sequence length="433" mass="47917">MSQENIITQVKQDNSGPQLSAAAAAAAATATTTNNSNEDVDFNSLIHLNLRGTEFTITRDELMSLPESILLCLFPNGVFLDVNGQIISNLTEEDVVYVNFDPDCFQYIIDVFRKAQQDLAHSLQQVRSSASASDLQLSPQVSGSRNNQQENILQTKPAIIVLREDLDFYVIPPIAGLNREEMRQLKRGVSVELLKNKLIFSGLGYKFNEDDPVLIGEDGNVVQDANEKQEGSNGKSGGLGAAEQHLFDMLCSSGFDTKDKWGSRSLEPGKCVISSLSLVRLKTEKEKERERELQSQSQSQSQQQTPSETPPESPSLTPVASNASTSAANERSRSRPRSRIAQLASSASRAASRSLSSKRYSSNHNKPDPNQTKLLLFWRKPARKCWWSHGWITINIDIADNNMKELEGGTDAAKLSVKVHVRRVWTLELSIIT</sequence>
<dbReference type="OrthoDB" id="9451547at2759"/>
<dbReference type="Proteomes" id="UP000669133">
    <property type="component" value="Unassembled WGS sequence"/>
</dbReference>
<feature type="compositionally biased region" description="Low complexity" evidence="1">
    <location>
        <begin position="339"/>
        <end position="362"/>
    </location>
</feature>
<keyword evidence="3" id="KW-1185">Reference proteome</keyword>
<comment type="caution">
    <text evidence="2">The sequence shown here is derived from an EMBL/GenBank/DDBJ whole genome shotgun (WGS) entry which is preliminary data.</text>
</comment>
<dbReference type="PANTHER" id="PTHR13384:SF16">
    <property type="entry name" value="GROWTH REGULATION PROTEIN"/>
    <property type="match status" value="1"/>
</dbReference>
<dbReference type="SUPFAM" id="SSF54695">
    <property type="entry name" value="POZ domain"/>
    <property type="match status" value="1"/>
</dbReference>
<dbReference type="GO" id="GO:0003723">
    <property type="term" value="F:RNA binding"/>
    <property type="evidence" value="ECO:0007669"/>
    <property type="project" value="TreeGrafter"/>
</dbReference>
<dbReference type="GeneID" id="93652909"/>
<protein>
    <recommendedName>
        <fullName evidence="4">Growth regulation protein</fullName>
    </recommendedName>
</protein>
<evidence type="ECO:0008006" key="4">
    <source>
        <dbReference type="Google" id="ProtNLM"/>
    </source>
</evidence>
<evidence type="ECO:0000313" key="3">
    <source>
        <dbReference type="Proteomes" id="UP000669133"/>
    </source>
</evidence>
<dbReference type="PANTHER" id="PTHR13384">
    <property type="entry name" value="G PATCH DOMAIN-CONTAINING PROTEIN 1"/>
    <property type="match status" value="1"/>
</dbReference>
<proteinExistence type="predicted"/>
<dbReference type="InterPro" id="IPR011333">
    <property type="entry name" value="SKP1/BTB/POZ_sf"/>
</dbReference>
<dbReference type="RefSeq" id="XP_067547068.1">
    <property type="nucleotide sequence ID" value="XM_067693336.1"/>
</dbReference>
<reference evidence="2 3" key="1">
    <citation type="submission" date="2020-12" db="EMBL/GenBank/DDBJ databases">
        <title>Effect of drift, selection, and recombination on the evolution of hybrid genomes in Candida yeast pathogens.</title>
        <authorList>
            <person name="Mixao V."/>
            <person name="Ksiezopolska E."/>
            <person name="Saus E."/>
            <person name="Boekhout T."/>
            <person name="Gacser A."/>
            <person name="Gabaldon T."/>
        </authorList>
    </citation>
    <scope>NUCLEOTIDE SEQUENCE [LARGE SCALE GENOMIC DNA]</scope>
    <source>
        <strain evidence="2 3">BP57</strain>
    </source>
</reference>
<feature type="compositionally biased region" description="Low complexity" evidence="1">
    <location>
        <begin position="294"/>
        <end position="307"/>
    </location>
</feature>
<accession>A0A8H8DA89</accession>
<feature type="compositionally biased region" description="Polar residues" evidence="1">
    <location>
        <begin position="319"/>
        <end position="329"/>
    </location>
</feature>
<gene>
    <name evidence="2" type="ORF">I9W82_004280</name>
</gene>
<feature type="compositionally biased region" description="Basic and acidic residues" evidence="1">
    <location>
        <begin position="283"/>
        <end position="293"/>
    </location>
</feature>
<feature type="region of interest" description="Disordered" evidence="1">
    <location>
        <begin position="283"/>
        <end position="367"/>
    </location>
</feature>
<dbReference type="Gene3D" id="3.30.710.10">
    <property type="entry name" value="Potassium Channel Kv1.1, Chain A"/>
    <property type="match status" value="1"/>
</dbReference>
<organism evidence="2 3">
    <name type="scientific">Candida metapsilosis</name>
    <dbReference type="NCBI Taxonomy" id="273372"/>
    <lineage>
        <taxon>Eukaryota</taxon>
        <taxon>Fungi</taxon>
        <taxon>Dikarya</taxon>
        <taxon>Ascomycota</taxon>
        <taxon>Saccharomycotina</taxon>
        <taxon>Pichiomycetes</taxon>
        <taxon>Debaryomycetaceae</taxon>
        <taxon>Candida/Lodderomyces clade</taxon>
        <taxon>Candida</taxon>
    </lineage>
</organism>
<evidence type="ECO:0000313" key="2">
    <source>
        <dbReference type="EMBL" id="KAG5417952.1"/>
    </source>
</evidence>
<evidence type="ECO:0000256" key="1">
    <source>
        <dbReference type="SAM" id="MobiDB-lite"/>
    </source>
</evidence>
<dbReference type="GO" id="GO:0005634">
    <property type="term" value="C:nucleus"/>
    <property type="evidence" value="ECO:0007669"/>
    <property type="project" value="TreeGrafter"/>
</dbReference>